<dbReference type="Gene3D" id="3.10.450.50">
    <property type="match status" value="1"/>
</dbReference>
<reference evidence="3 4" key="1">
    <citation type="submission" date="2014-06" db="EMBL/GenBank/DDBJ databases">
        <authorList>
            <person name="Le Roux F."/>
        </authorList>
    </citation>
    <scope>NUCLEOTIDE SEQUENCE [LARGE SCALE GENOMIC DNA]</scope>
    <source>
        <strain evidence="3 4">J2-31</strain>
    </source>
</reference>
<protein>
    <recommendedName>
        <fullName evidence="2">SnoaL-like domain-containing protein</fullName>
    </recommendedName>
</protein>
<evidence type="ECO:0000313" key="3">
    <source>
        <dbReference type="EMBL" id="CDT59455.1"/>
    </source>
</evidence>
<evidence type="ECO:0000259" key="2">
    <source>
        <dbReference type="Pfam" id="PF12680"/>
    </source>
</evidence>
<dbReference type="RefSeq" id="WP_050650108.1">
    <property type="nucleotide sequence ID" value="NZ_LK933975.1"/>
</dbReference>
<feature type="chain" id="PRO_5041642359" description="SnoaL-like domain-containing protein" evidence="1">
    <location>
        <begin position="25"/>
        <end position="166"/>
    </location>
</feature>
<dbReference type="Proteomes" id="UP000041625">
    <property type="component" value="Unassembled WGS sequence"/>
</dbReference>
<sequence length="166" mass="18298">MLKKNLLIGLASLLAFFQLTPALADETKAVNSAKTLETAQAFLWAAGSGDMEKLESLMADDFVWHNEGDADIPWIGNWESKEKVLNTFFPLFGAGLKVTSWSTDYSFVNGDQAVFMGSMSAIANESGVDTGKFSWAVRVQVEDGKVKSWNWLEDSYAVSKAYHAKQ</sequence>
<evidence type="ECO:0000313" key="4">
    <source>
        <dbReference type="Proteomes" id="UP000041625"/>
    </source>
</evidence>
<gene>
    <name evidence="3" type="ORF">VCR31J2_1270400</name>
</gene>
<dbReference type="EMBL" id="CCKJ01000032">
    <property type="protein sequence ID" value="CDT59455.1"/>
    <property type="molecule type" value="Genomic_DNA"/>
</dbReference>
<dbReference type="InterPro" id="IPR037401">
    <property type="entry name" value="SnoaL-like"/>
</dbReference>
<evidence type="ECO:0000256" key="1">
    <source>
        <dbReference type="SAM" id="SignalP"/>
    </source>
</evidence>
<dbReference type="InterPro" id="IPR032710">
    <property type="entry name" value="NTF2-like_dom_sf"/>
</dbReference>
<organism evidence="3 4">
    <name type="scientific">Vibrio coralliirubri</name>
    <dbReference type="NCBI Taxonomy" id="1516159"/>
    <lineage>
        <taxon>Bacteria</taxon>
        <taxon>Pseudomonadati</taxon>
        <taxon>Pseudomonadota</taxon>
        <taxon>Gammaproteobacteria</taxon>
        <taxon>Vibrionales</taxon>
        <taxon>Vibrionaceae</taxon>
        <taxon>Vibrio</taxon>
    </lineage>
</organism>
<keyword evidence="1" id="KW-0732">Signal</keyword>
<accession>A0AA86WLN9</accession>
<proteinExistence type="predicted"/>
<feature type="domain" description="SnoaL-like" evidence="2">
    <location>
        <begin position="40"/>
        <end position="148"/>
    </location>
</feature>
<comment type="caution">
    <text evidence="3">The sequence shown here is derived from an EMBL/GenBank/DDBJ whole genome shotgun (WGS) entry which is preliminary data.</text>
</comment>
<keyword evidence="4" id="KW-1185">Reference proteome</keyword>
<name>A0AA86WLN9_9VIBR</name>
<dbReference type="Pfam" id="PF12680">
    <property type="entry name" value="SnoaL_2"/>
    <property type="match status" value="1"/>
</dbReference>
<dbReference type="AlphaFoldDB" id="A0AA86WLN9"/>
<dbReference type="SUPFAM" id="SSF54427">
    <property type="entry name" value="NTF2-like"/>
    <property type="match status" value="1"/>
</dbReference>
<feature type="signal peptide" evidence="1">
    <location>
        <begin position="1"/>
        <end position="24"/>
    </location>
</feature>